<keyword evidence="6" id="KW-0720">Serine protease</keyword>
<keyword evidence="3" id="KW-0963">Cytoplasm</keyword>
<comment type="subcellular location">
    <subcellularLocation>
        <location evidence="1">Cytoplasm</location>
    </subcellularLocation>
</comment>
<protein>
    <recommendedName>
        <fullName evidence="9">Peptidase S41</fullName>
    </recommendedName>
</protein>
<dbReference type="InterPro" id="IPR012393">
    <property type="entry name" value="Tricorn_protease"/>
</dbReference>
<evidence type="ECO:0000256" key="4">
    <source>
        <dbReference type="ARBA" id="ARBA00022670"/>
    </source>
</evidence>
<evidence type="ECO:0000313" key="7">
    <source>
        <dbReference type="EMBL" id="MST33442.1"/>
    </source>
</evidence>
<reference evidence="7 8" key="1">
    <citation type="submission" date="2019-11" db="EMBL/GenBank/DDBJ databases">
        <title>Acidiferrimicrobium australis gen. nov., sp. nov., an acidophilic and obligately heterotrophic, member of the Actinobacteria that catalyses dissimilatory oxido- reduction of iron isolated from metal-rich acidic water in Chile.</title>
        <authorList>
            <person name="Gonzalez D."/>
            <person name="Huber K."/>
            <person name="Hedrich S."/>
            <person name="Rojas-Villalobos C."/>
            <person name="Quatrini R."/>
            <person name="Dinamarca M.A."/>
            <person name="Schwarz A."/>
            <person name="Canales C."/>
            <person name="Nancucheo I."/>
        </authorList>
    </citation>
    <scope>NUCLEOTIDE SEQUENCE [LARGE SCALE GENOMIC DNA]</scope>
    <source>
        <strain evidence="7 8">USS-CCA1</strain>
    </source>
</reference>
<proteinExistence type="inferred from homology"/>
<dbReference type="EMBL" id="WJHE01000597">
    <property type="protein sequence ID" value="MST33442.1"/>
    <property type="molecule type" value="Genomic_DNA"/>
</dbReference>
<dbReference type="InterPro" id="IPR011659">
    <property type="entry name" value="WD40"/>
</dbReference>
<sequence length="66" mass="7160">MPDRPYLRHPAIRGDRLAFVTDDDVWVGSIRQGGAWRLGAGPAVVRGPRFSPDGSWLAWTSRAAGG</sequence>
<dbReference type="PANTHER" id="PTHR43253:SF1">
    <property type="entry name" value="TRICORN PROTEASE HOMOLOG 2-RELATED"/>
    <property type="match status" value="1"/>
</dbReference>
<evidence type="ECO:0000256" key="1">
    <source>
        <dbReference type="ARBA" id="ARBA00004496"/>
    </source>
</evidence>
<organism evidence="7 8">
    <name type="scientific">Acidiferrimicrobium australe</name>
    <dbReference type="NCBI Taxonomy" id="2664430"/>
    <lineage>
        <taxon>Bacteria</taxon>
        <taxon>Bacillati</taxon>
        <taxon>Actinomycetota</taxon>
        <taxon>Acidimicrobiia</taxon>
        <taxon>Acidimicrobiales</taxon>
        <taxon>Acidimicrobiaceae</taxon>
        <taxon>Acidiferrimicrobium</taxon>
    </lineage>
</organism>
<dbReference type="Proteomes" id="UP000437736">
    <property type="component" value="Unassembled WGS sequence"/>
</dbReference>
<name>A0ABW9QUR8_9ACTN</name>
<dbReference type="Pfam" id="PF07676">
    <property type="entry name" value="PD40"/>
    <property type="match status" value="1"/>
</dbReference>
<evidence type="ECO:0008006" key="9">
    <source>
        <dbReference type="Google" id="ProtNLM"/>
    </source>
</evidence>
<comment type="caution">
    <text evidence="7">The sequence shown here is derived from an EMBL/GenBank/DDBJ whole genome shotgun (WGS) entry which is preliminary data.</text>
</comment>
<dbReference type="Gene3D" id="2.120.10.60">
    <property type="entry name" value="Tricorn protease N-terminal domain"/>
    <property type="match status" value="1"/>
</dbReference>
<evidence type="ECO:0000256" key="5">
    <source>
        <dbReference type="ARBA" id="ARBA00022801"/>
    </source>
</evidence>
<evidence type="ECO:0000313" key="8">
    <source>
        <dbReference type="Proteomes" id="UP000437736"/>
    </source>
</evidence>
<dbReference type="SUPFAM" id="SSF69304">
    <property type="entry name" value="Tricorn protease N-terminal domain"/>
    <property type="match status" value="1"/>
</dbReference>
<evidence type="ECO:0000256" key="3">
    <source>
        <dbReference type="ARBA" id="ARBA00022490"/>
    </source>
</evidence>
<feature type="non-terminal residue" evidence="7">
    <location>
        <position position="66"/>
    </location>
</feature>
<evidence type="ECO:0000256" key="6">
    <source>
        <dbReference type="ARBA" id="ARBA00022825"/>
    </source>
</evidence>
<dbReference type="PANTHER" id="PTHR43253">
    <property type="entry name" value="TRICORN PROTEASE HOMOLOG 2-RELATED"/>
    <property type="match status" value="1"/>
</dbReference>
<comment type="similarity">
    <text evidence="2">Belongs to the peptidase S41B family.</text>
</comment>
<evidence type="ECO:0000256" key="2">
    <source>
        <dbReference type="ARBA" id="ARBA00008524"/>
    </source>
</evidence>
<accession>A0ABW9QUR8</accession>
<keyword evidence="8" id="KW-1185">Reference proteome</keyword>
<gene>
    <name evidence="7" type="ORF">GHK86_12020</name>
</gene>
<keyword evidence="5" id="KW-0378">Hydrolase</keyword>
<keyword evidence="4" id="KW-0645">Protease</keyword>